<dbReference type="Proteomes" id="UP001140949">
    <property type="component" value="Unassembled WGS sequence"/>
</dbReference>
<evidence type="ECO:0000256" key="1">
    <source>
        <dbReference type="SAM" id="Phobius"/>
    </source>
</evidence>
<evidence type="ECO:0000313" key="3">
    <source>
        <dbReference type="Proteomes" id="UP001140949"/>
    </source>
</evidence>
<dbReference type="AlphaFoldDB" id="A0AAX6HYA3"/>
<feature type="transmembrane region" description="Helical" evidence="1">
    <location>
        <begin position="42"/>
        <end position="62"/>
    </location>
</feature>
<sequence length="78" mass="8784">MIRACIGGSPIVGSSYFFLLLRHMNDSNSSLCSPGTSQQRSVLLMLLYLFLYTEGMPVLPIISKPTDVEVDHRRLHLF</sequence>
<keyword evidence="3" id="KW-1185">Reference proteome</keyword>
<reference evidence="2" key="1">
    <citation type="journal article" date="2023" name="GigaByte">
        <title>Genome assembly of the bearded iris, Iris pallida Lam.</title>
        <authorList>
            <person name="Bruccoleri R.E."/>
            <person name="Oakeley E.J."/>
            <person name="Faust A.M.E."/>
            <person name="Altorfer M."/>
            <person name="Dessus-Babus S."/>
            <person name="Burckhardt D."/>
            <person name="Oertli M."/>
            <person name="Naumann U."/>
            <person name="Petersen F."/>
            <person name="Wong J."/>
        </authorList>
    </citation>
    <scope>NUCLEOTIDE SEQUENCE</scope>
    <source>
        <strain evidence="2">GSM-AAB239-AS_SAM_17_03QT</strain>
    </source>
</reference>
<proteinExistence type="predicted"/>
<organism evidence="2 3">
    <name type="scientific">Iris pallida</name>
    <name type="common">Sweet iris</name>
    <dbReference type="NCBI Taxonomy" id="29817"/>
    <lineage>
        <taxon>Eukaryota</taxon>
        <taxon>Viridiplantae</taxon>
        <taxon>Streptophyta</taxon>
        <taxon>Embryophyta</taxon>
        <taxon>Tracheophyta</taxon>
        <taxon>Spermatophyta</taxon>
        <taxon>Magnoliopsida</taxon>
        <taxon>Liliopsida</taxon>
        <taxon>Asparagales</taxon>
        <taxon>Iridaceae</taxon>
        <taxon>Iridoideae</taxon>
        <taxon>Irideae</taxon>
        <taxon>Iris</taxon>
    </lineage>
</organism>
<keyword evidence="1" id="KW-1133">Transmembrane helix</keyword>
<reference evidence="2" key="2">
    <citation type="submission" date="2023-04" db="EMBL/GenBank/DDBJ databases">
        <authorList>
            <person name="Bruccoleri R.E."/>
            <person name="Oakeley E.J."/>
            <person name="Faust A.-M."/>
            <person name="Dessus-Babus S."/>
            <person name="Altorfer M."/>
            <person name="Burckhardt D."/>
            <person name="Oertli M."/>
            <person name="Naumann U."/>
            <person name="Petersen F."/>
            <person name="Wong J."/>
        </authorList>
    </citation>
    <scope>NUCLEOTIDE SEQUENCE</scope>
    <source>
        <strain evidence="2">GSM-AAB239-AS_SAM_17_03QT</strain>
        <tissue evidence="2">Leaf</tissue>
    </source>
</reference>
<dbReference type="EMBL" id="JANAVB010006199">
    <property type="protein sequence ID" value="KAJ6845474.1"/>
    <property type="molecule type" value="Genomic_DNA"/>
</dbReference>
<accession>A0AAX6HYA3</accession>
<gene>
    <name evidence="2" type="ORF">M6B38_287125</name>
</gene>
<evidence type="ECO:0000313" key="2">
    <source>
        <dbReference type="EMBL" id="KAJ6845474.1"/>
    </source>
</evidence>
<comment type="caution">
    <text evidence="2">The sequence shown here is derived from an EMBL/GenBank/DDBJ whole genome shotgun (WGS) entry which is preliminary data.</text>
</comment>
<feature type="transmembrane region" description="Helical" evidence="1">
    <location>
        <begin position="6"/>
        <end position="21"/>
    </location>
</feature>
<keyword evidence="1" id="KW-0472">Membrane</keyword>
<protein>
    <submittedName>
        <fullName evidence="2">Protein trichome birefringence-like 2 isoform X2</fullName>
    </submittedName>
</protein>
<keyword evidence="1" id="KW-0812">Transmembrane</keyword>
<name>A0AAX6HYA3_IRIPA</name>